<proteinExistence type="predicted"/>
<sequence>MDYWTGVLKIPLTPTSTSDCKVAVPLCLSTASKTLALHADKDDDVGGGGGDFRTSTVLDPKEKGGVFTNTNKEMA</sequence>
<keyword evidence="2" id="KW-1185">Reference proteome</keyword>
<protein>
    <submittedName>
        <fullName evidence="1">Uncharacterized protein</fullName>
    </submittedName>
</protein>
<dbReference type="EMBL" id="RCHU02000014">
    <property type="protein sequence ID" value="KAL3571729.1"/>
    <property type="molecule type" value="Genomic_DNA"/>
</dbReference>
<evidence type="ECO:0000313" key="2">
    <source>
        <dbReference type="Proteomes" id="UP000309997"/>
    </source>
</evidence>
<comment type="caution">
    <text evidence="1">The sequence shown here is derived from an EMBL/GenBank/DDBJ whole genome shotgun (WGS) entry which is preliminary data.</text>
</comment>
<evidence type="ECO:0000313" key="1">
    <source>
        <dbReference type="EMBL" id="KAL3571729.1"/>
    </source>
</evidence>
<dbReference type="Proteomes" id="UP000309997">
    <property type="component" value="Unassembled WGS sequence"/>
</dbReference>
<gene>
    <name evidence="1" type="ORF">D5086_025633</name>
</gene>
<name>A0ACC4B059_POPAL</name>
<accession>A0ACC4B059</accession>
<organism evidence="1 2">
    <name type="scientific">Populus alba</name>
    <name type="common">White poplar</name>
    <dbReference type="NCBI Taxonomy" id="43335"/>
    <lineage>
        <taxon>Eukaryota</taxon>
        <taxon>Viridiplantae</taxon>
        <taxon>Streptophyta</taxon>
        <taxon>Embryophyta</taxon>
        <taxon>Tracheophyta</taxon>
        <taxon>Spermatophyta</taxon>
        <taxon>Magnoliopsida</taxon>
        <taxon>eudicotyledons</taxon>
        <taxon>Gunneridae</taxon>
        <taxon>Pentapetalae</taxon>
        <taxon>rosids</taxon>
        <taxon>fabids</taxon>
        <taxon>Malpighiales</taxon>
        <taxon>Salicaceae</taxon>
        <taxon>Saliceae</taxon>
        <taxon>Populus</taxon>
    </lineage>
</organism>
<reference evidence="1 2" key="1">
    <citation type="journal article" date="2024" name="Plant Biotechnol. J.">
        <title>Genome and CRISPR/Cas9 system of a widespread forest tree (Populus alba) in the world.</title>
        <authorList>
            <person name="Liu Y.J."/>
            <person name="Jiang P.F."/>
            <person name="Han X.M."/>
            <person name="Li X.Y."/>
            <person name="Wang H.M."/>
            <person name="Wang Y.J."/>
            <person name="Wang X.X."/>
            <person name="Zeng Q.Y."/>
        </authorList>
    </citation>
    <scope>NUCLEOTIDE SEQUENCE [LARGE SCALE GENOMIC DNA]</scope>
    <source>
        <strain evidence="2">cv. PAL-ZL1</strain>
    </source>
</reference>